<name>A0A8T0X712_PANVG</name>
<comment type="caution">
    <text evidence="2">The sequence shown here is derived from an EMBL/GenBank/DDBJ whole genome shotgun (WGS) entry which is preliminary data.</text>
</comment>
<organism evidence="2 3">
    <name type="scientific">Panicum virgatum</name>
    <name type="common">Blackwell switchgrass</name>
    <dbReference type="NCBI Taxonomy" id="38727"/>
    <lineage>
        <taxon>Eukaryota</taxon>
        <taxon>Viridiplantae</taxon>
        <taxon>Streptophyta</taxon>
        <taxon>Embryophyta</taxon>
        <taxon>Tracheophyta</taxon>
        <taxon>Spermatophyta</taxon>
        <taxon>Magnoliopsida</taxon>
        <taxon>Liliopsida</taxon>
        <taxon>Poales</taxon>
        <taxon>Poaceae</taxon>
        <taxon>PACMAD clade</taxon>
        <taxon>Panicoideae</taxon>
        <taxon>Panicodae</taxon>
        <taxon>Paniceae</taxon>
        <taxon>Panicinae</taxon>
        <taxon>Panicum</taxon>
        <taxon>Panicum sect. Hiantes</taxon>
    </lineage>
</organism>
<protein>
    <submittedName>
        <fullName evidence="2">Uncharacterized protein</fullName>
    </submittedName>
</protein>
<dbReference type="EMBL" id="CM029038">
    <property type="protein sequence ID" value="KAG2653144.1"/>
    <property type="molecule type" value="Genomic_DNA"/>
</dbReference>
<gene>
    <name evidence="2" type="ORF">PVAP13_1NG432019</name>
</gene>
<dbReference type="Proteomes" id="UP000823388">
    <property type="component" value="Chromosome 1N"/>
</dbReference>
<feature type="region of interest" description="Disordered" evidence="1">
    <location>
        <begin position="1"/>
        <end position="73"/>
    </location>
</feature>
<accession>A0A8T0X712</accession>
<reference evidence="2" key="1">
    <citation type="submission" date="2020-05" db="EMBL/GenBank/DDBJ databases">
        <title>WGS assembly of Panicum virgatum.</title>
        <authorList>
            <person name="Lovell J.T."/>
            <person name="Jenkins J."/>
            <person name="Shu S."/>
            <person name="Juenger T.E."/>
            <person name="Schmutz J."/>
        </authorList>
    </citation>
    <scope>NUCLEOTIDE SEQUENCE</scope>
    <source>
        <strain evidence="2">AP13</strain>
    </source>
</reference>
<evidence type="ECO:0000256" key="1">
    <source>
        <dbReference type="SAM" id="MobiDB-lite"/>
    </source>
</evidence>
<evidence type="ECO:0000313" key="3">
    <source>
        <dbReference type="Proteomes" id="UP000823388"/>
    </source>
</evidence>
<proteinExistence type="predicted"/>
<feature type="compositionally biased region" description="Basic and acidic residues" evidence="1">
    <location>
        <begin position="1"/>
        <end position="21"/>
    </location>
</feature>
<evidence type="ECO:0000313" key="2">
    <source>
        <dbReference type="EMBL" id="KAG2653144.1"/>
    </source>
</evidence>
<keyword evidence="3" id="KW-1185">Reference proteome</keyword>
<dbReference type="AlphaFoldDB" id="A0A8T0X712"/>
<sequence length="105" mass="10898">MAEGAERRTLHARPARGEIGRSRGRYGRFGCRRGPPPGGARHAELLHVHGGTANSASKDGVHDDDGIGGDESAAAFGLTGKAEMPGRLSWGSITSSSISVRFCIG</sequence>